<keyword evidence="1" id="KW-0472">Membrane</keyword>
<dbReference type="Pfam" id="PF09527">
    <property type="entry name" value="ATPase_gene1"/>
    <property type="match status" value="1"/>
</dbReference>
<evidence type="ECO:0000313" key="2">
    <source>
        <dbReference type="EMBL" id="MFB5945129.1"/>
    </source>
</evidence>
<dbReference type="InterPro" id="IPR032820">
    <property type="entry name" value="ATPase_put"/>
</dbReference>
<keyword evidence="3" id="KW-1185">Reference proteome</keyword>
<keyword evidence="1" id="KW-1133">Transmembrane helix</keyword>
<dbReference type="Proteomes" id="UP001580928">
    <property type="component" value="Unassembled WGS sequence"/>
</dbReference>
<dbReference type="RefSeq" id="WP_375556676.1">
    <property type="nucleotide sequence ID" value="NZ_JBBVGT010000002.1"/>
</dbReference>
<proteinExistence type="predicted"/>
<protein>
    <submittedName>
        <fullName evidence="2">AtpZ/AtpI family protein</fullName>
    </submittedName>
</protein>
<keyword evidence="1" id="KW-0812">Transmembrane</keyword>
<gene>
    <name evidence="2" type="ORF">WKR92_04715</name>
</gene>
<evidence type="ECO:0000256" key="1">
    <source>
        <dbReference type="SAM" id="Phobius"/>
    </source>
</evidence>
<feature type="transmembrane region" description="Helical" evidence="1">
    <location>
        <begin position="21"/>
        <end position="43"/>
    </location>
</feature>
<dbReference type="EMBL" id="JBBVGT010000002">
    <property type="protein sequence ID" value="MFB5945129.1"/>
    <property type="molecule type" value="Genomic_DNA"/>
</dbReference>
<organism evidence="2 3">
    <name type="scientific">Albibacterium profundi</name>
    <dbReference type="NCBI Taxonomy" id="3134906"/>
    <lineage>
        <taxon>Bacteria</taxon>
        <taxon>Pseudomonadati</taxon>
        <taxon>Bacteroidota</taxon>
        <taxon>Sphingobacteriia</taxon>
        <taxon>Sphingobacteriales</taxon>
        <taxon>Sphingobacteriaceae</taxon>
        <taxon>Albibacterium</taxon>
    </lineage>
</organism>
<name>A0ABV5CC62_9SPHI</name>
<comment type="caution">
    <text evidence="2">The sequence shown here is derived from an EMBL/GenBank/DDBJ whole genome shotgun (WGS) entry which is preliminary data.</text>
</comment>
<evidence type="ECO:0000313" key="3">
    <source>
        <dbReference type="Proteomes" id="UP001580928"/>
    </source>
</evidence>
<reference evidence="2 3" key="1">
    <citation type="submission" date="2024-04" db="EMBL/GenBank/DDBJ databases">
        <title>Albibacterium profundi sp. nov., isolated from sediment of the Challenger Deep of Mariana Trench.</title>
        <authorList>
            <person name="Wang Y."/>
        </authorList>
    </citation>
    <scope>NUCLEOTIDE SEQUENCE [LARGE SCALE GENOMIC DNA]</scope>
    <source>
        <strain evidence="2 3">RHL897</strain>
    </source>
</reference>
<feature type="transmembrane region" description="Helical" evidence="1">
    <location>
        <begin position="55"/>
        <end position="73"/>
    </location>
</feature>
<sequence length="82" mass="9137">MTNKDQKSTDEKTKGNQLSRYAYYSGLGFQMIAIIGVFTFIGYKIDEWQGNEKAVFTAILGLIGVCSSLYTVIKSVNKKKGE</sequence>
<accession>A0ABV5CC62</accession>